<keyword evidence="2 4" id="KW-0238">DNA-binding</keyword>
<accession>A0ABP6SS64</accession>
<keyword evidence="7" id="KW-1185">Reference proteome</keyword>
<evidence type="ECO:0000256" key="2">
    <source>
        <dbReference type="ARBA" id="ARBA00023125"/>
    </source>
</evidence>
<dbReference type="Pfam" id="PF00440">
    <property type="entry name" value="TetR_N"/>
    <property type="match status" value="1"/>
</dbReference>
<dbReference type="Gene3D" id="1.10.357.10">
    <property type="entry name" value="Tetracycline Repressor, domain 2"/>
    <property type="match status" value="1"/>
</dbReference>
<dbReference type="EMBL" id="BAAAYN010000006">
    <property type="protein sequence ID" value="GAA3383976.1"/>
    <property type="molecule type" value="Genomic_DNA"/>
</dbReference>
<sequence>MPSSPPPVRSDAKRNRARILHVANAELTQGDAVPSLAEIARRAGVGQATAYRHFPDRRAIALAVTREQLAVLGDLVEQTEPHNFRWLLEMVLIGQASMRPLVTLTDQLTDAEREWCTEQVISALTGPMLRCQAVGGLREGVGPGDLRMVMTMLEGAIAHAAIEDRSRTALRAITVLLDGLFSGRPGSD</sequence>
<dbReference type="RefSeq" id="WP_345726945.1">
    <property type="nucleotide sequence ID" value="NZ_BAAAYN010000006.1"/>
</dbReference>
<evidence type="ECO:0000313" key="6">
    <source>
        <dbReference type="EMBL" id="GAA3383976.1"/>
    </source>
</evidence>
<dbReference type="PANTHER" id="PTHR30055">
    <property type="entry name" value="HTH-TYPE TRANSCRIPTIONAL REGULATOR RUTR"/>
    <property type="match status" value="1"/>
</dbReference>
<organism evidence="6 7">
    <name type="scientific">Cryptosporangium minutisporangium</name>
    <dbReference type="NCBI Taxonomy" id="113569"/>
    <lineage>
        <taxon>Bacteria</taxon>
        <taxon>Bacillati</taxon>
        <taxon>Actinomycetota</taxon>
        <taxon>Actinomycetes</taxon>
        <taxon>Cryptosporangiales</taxon>
        <taxon>Cryptosporangiaceae</taxon>
        <taxon>Cryptosporangium</taxon>
    </lineage>
</organism>
<dbReference type="SUPFAM" id="SSF48498">
    <property type="entry name" value="Tetracyclin repressor-like, C-terminal domain"/>
    <property type="match status" value="1"/>
</dbReference>
<gene>
    <name evidence="6" type="ORF">GCM10020369_11930</name>
</gene>
<name>A0ABP6SS64_9ACTN</name>
<evidence type="ECO:0000256" key="3">
    <source>
        <dbReference type="ARBA" id="ARBA00023163"/>
    </source>
</evidence>
<comment type="caution">
    <text evidence="6">The sequence shown here is derived from an EMBL/GenBank/DDBJ whole genome shotgun (WGS) entry which is preliminary data.</text>
</comment>
<evidence type="ECO:0000313" key="7">
    <source>
        <dbReference type="Proteomes" id="UP001501676"/>
    </source>
</evidence>
<dbReference type="InterPro" id="IPR001647">
    <property type="entry name" value="HTH_TetR"/>
</dbReference>
<keyword evidence="1" id="KW-0805">Transcription regulation</keyword>
<dbReference type="PANTHER" id="PTHR30055:SF234">
    <property type="entry name" value="HTH-TYPE TRANSCRIPTIONAL REGULATOR BETI"/>
    <property type="match status" value="1"/>
</dbReference>
<evidence type="ECO:0000259" key="5">
    <source>
        <dbReference type="PROSITE" id="PS50977"/>
    </source>
</evidence>
<dbReference type="InterPro" id="IPR050109">
    <property type="entry name" value="HTH-type_TetR-like_transc_reg"/>
</dbReference>
<feature type="DNA-binding region" description="H-T-H motif" evidence="4">
    <location>
        <begin position="35"/>
        <end position="54"/>
    </location>
</feature>
<protein>
    <submittedName>
        <fullName evidence="6">TetR/AcrR family transcriptional regulator</fullName>
    </submittedName>
</protein>
<dbReference type="Proteomes" id="UP001501676">
    <property type="component" value="Unassembled WGS sequence"/>
</dbReference>
<feature type="domain" description="HTH tetR-type" evidence="5">
    <location>
        <begin position="13"/>
        <end position="72"/>
    </location>
</feature>
<reference evidence="7" key="1">
    <citation type="journal article" date="2019" name="Int. J. Syst. Evol. Microbiol.">
        <title>The Global Catalogue of Microorganisms (GCM) 10K type strain sequencing project: providing services to taxonomists for standard genome sequencing and annotation.</title>
        <authorList>
            <consortium name="The Broad Institute Genomics Platform"/>
            <consortium name="The Broad Institute Genome Sequencing Center for Infectious Disease"/>
            <person name="Wu L."/>
            <person name="Ma J."/>
        </authorList>
    </citation>
    <scope>NUCLEOTIDE SEQUENCE [LARGE SCALE GENOMIC DNA]</scope>
    <source>
        <strain evidence="7">JCM 9458</strain>
    </source>
</reference>
<evidence type="ECO:0000256" key="4">
    <source>
        <dbReference type="PROSITE-ProRule" id="PRU00335"/>
    </source>
</evidence>
<dbReference type="PROSITE" id="PS50977">
    <property type="entry name" value="HTH_TETR_2"/>
    <property type="match status" value="1"/>
</dbReference>
<dbReference type="SUPFAM" id="SSF46689">
    <property type="entry name" value="Homeodomain-like"/>
    <property type="match status" value="1"/>
</dbReference>
<dbReference type="InterPro" id="IPR036271">
    <property type="entry name" value="Tet_transcr_reg_TetR-rel_C_sf"/>
</dbReference>
<proteinExistence type="predicted"/>
<dbReference type="InterPro" id="IPR009057">
    <property type="entry name" value="Homeodomain-like_sf"/>
</dbReference>
<evidence type="ECO:0000256" key="1">
    <source>
        <dbReference type="ARBA" id="ARBA00023015"/>
    </source>
</evidence>
<keyword evidence="3" id="KW-0804">Transcription</keyword>